<name>A0ABS4W3A5_9PSEU</name>
<keyword evidence="2" id="KW-1185">Reference proteome</keyword>
<protein>
    <submittedName>
        <fullName evidence="1">Uncharacterized protein</fullName>
    </submittedName>
</protein>
<evidence type="ECO:0000313" key="2">
    <source>
        <dbReference type="Proteomes" id="UP001519295"/>
    </source>
</evidence>
<dbReference type="Proteomes" id="UP001519295">
    <property type="component" value="Unassembled WGS sequence"/>
</dbReference>
<dbReference type="RefSeq" id="WP_210034156.1">
    <property type="nucleotide sequence ID" value="NZ_JAGINU010000001.1"/>
</dbReference>
<proteinExistence type="predicted"/>
<gene>
    <name evidence="1" type="ORF">JOF36_006376</name>
</gene>
<organism evidence="1 2">
    <name type="scientific">Pseudonocardia parietis</name>
    <dbReference type="NCBI Taxonomy" id="570936"/>
    <lineage>
        <taxon>Bacteria</taxon>
        <taxon>Bacillati</taxon>
        <taxon>Actinomycetota</taxon>
        <taxon>Actinomycetes</taxon>
        <taxon>Pseudonocardiales</taxon>
        <taxon>Pseudonocardiaceae</taxon>
        <taxon>Pseudonocardia</taxon>
    </lineage>
</organism>
<sequence>MTEDDVYTRVKRALADRVALHPPTPDAAPAETAAWCEAHAETCDREAQAWRDATDHLPLSGLCHEAVVVARMCAEDSARDWRRLARPDGSTR</sequence>
<accession>A0ABS4W3A5</accession>
<dbReference type="EMBL" id="JAGINU010000001">
    <property type="protein sequence ID" value="MBP2370680.1"/>
    <property type="molecule type" value="Genomic_DNA"/>
</dbReference>
<comment type="caution">
    <text evidence="1">The sequence shown here is derived from an EMBL/GenBank/DDBJ whole genome shotgun (WGS) entry which is preliminary data.</text>
</comment>
<evidence type="ECO:0000313" key="1">
    <source>
        <dbReference type="EMBL" id="MBP2370680.1"/>
    </source>
</evidence>
<reference evidence="1 2" key="1">
    <citation type="submission" date="2021-03" db="EMBL/GenBank/DDBJ databases">
        <title>Sequencing the genomes of 1000 actinobacteria strains.</title>
        <authorList>
            <person name="Klenk H.-P."/>
        </authorList>
    </citation>
    <scope>NUCLEOTIDE SEQUENCE [LARGE SCALE GENOMIC DNA]</scope>
    <source>
        <strain evidence="1 2">DSM 45256</strain>
    </source>
</reference>